<dbReference type="EMBL" id="JASBNA010000030">
    <property type="protein sequence ID" value="KAK7683469.1"/>
    <property type="molecule type" value="Genomic_DNA"/>
</dbReference>
<evidence type="ECO:0000256" key="1">
    <source>
        <dbReference type="SAM" id="MobiDB-lite"/>
    </source>
</evidence>
<keyword evidence="3" id="KW-1185">Reference proteome</keyword>
<protein>
    <recommendedName>
        <fullName evidence="4">C2H2-type domain-containing protein</fullName>
    </recommendedName>
</protein>
<reference evidence="2 3" key="1">
    <citation type="submission" date="2022-09" db="EMBL/GenBank/DDBJ databases">
        <authorList>
            <person name="Palmer J.M."/>
        </authorList>
    </citation>
    <scope>NUCLEOTIDE SEQUENCE [LARGE SCALE GENOMIC DNA]</scope>
    <source>
        <strain evidence="2 3">DSM 7382</strain>
    </source>
</reference>
<sequence>MEEINLNEYFEGIPADRTCPSESCPHISETDIEFRDHLWTHKEAEAGRPISNKERLNKCPHPDCQNATFNSSIIRHMNTHTGGRSHMCPHLVSWEPNERELCWHSTSRYATLMGHRKSHHGYDPRHLTATDPWVEPADIALSNAKLCFSKDVAKAEAVDGDNDNVPQNHADPPPVVNAPGNAPAAGHQIPQPQLQVPLPNAPPAGGHYAPGAHQQGAAFAGMNHGPQGPFPGAAHAHGQPHAVPGGPLHLRRVEVTRISHIPHPLGHIVTEIEKRTYA</sequence>
<evidence type="ECO:0000313" key="3">
    <source>
        <dbReference type="Proteomes" id="UP001385951"/>
    </source>
</evidence>
<dbReference type="AlphaFoldDB" id="A0AAW0FZ74"/>
<accession>A0AAW0FZ74</accession>
<dbReference type="Proteomes" id="UP001385951">
    <property type="component" value="Unassembled WGS sequence"/>
</dbReference>
<feature type="compositionally biased region" description="Low complexity" evidence="1">
    <location>
        <begin position="177"/>
        <end position="247"/>
    </location>
</feature>
<evidence type="ECO:0000313" key="2">
    <source>
        <dbReference type="EMBL" id="KAK7683469.1"/>
    </source>
</evidence>
<name>A0AAW0FZ74_9APHY</name>
<gene>
    <name evidence="2" type="ORF">QCA50_013303</name>
</gene>
<proteinExistence type="predicted"/>
<comment type="caution">
    <text evidence="2">The sequence shown here is derived from an EMBL/GenBank/DDBJ whole genome shotgun (WGS) entry which is preliminary data.</text>
</comment>
<organism evidence="2 3">
    <name type="scientific">Cerrena zonata</name>
    <dbReference type="NCBI Taxonomy" id="2478898"/>
    <lineage>
        <taxon>Eukaryota</taxon>
        <taxon>Fungi</taxon>
        <taxon>Dikarya</taxon>
        <taxon>Basidiomycota</taxon>
        <taxon>Agaricomycotina</taxon>
        <taxon>Agaricomycetes</taxon>
        <taxon>Polyporales</taxon>
        <taxon>Cerrenaceae</taxon>
        <taxon>Cerrena</taxon>
    </lineage>
</organism>
<evidence type="ECO:0008006" key="4">
    <source>
        <dbReference type="Google" id="ProtNLM"/>
    </source>
</evidence>
<feature type="region of interest" description="Disordered" evidence="1">
    <location>
        <begin position="159"/>
        <end position="247"/>
    </location>
</feature>